<feature type="compositionally biased region" description="Acidic residues" evidence="1">
    <location>
        <begin position="303"/>
        <end position="336"/>
    </location>
</feature>
<feature type="compositionally biased region" description="Low complexity" evidence="1">
    <location>
        <begin position="416"/>
        <end position="434"/>
    </location>
</feature>
<proteinExistence type="predicted"/>
<comment type="caution">
    <text evidence="3">The sequence shown here is derived from an EMBL/GenBank/DDBJ whole genome shotgun (WGS) entry which is preliminary data.</text>
</comment>
<keyword evidence="2" id="KW-1133">Transmembrane helix</keyword>
<name>A0ABV9RU61_9PSEU</name>
<feature type="compositionally biased region" description="Low complexity" evidence="1">
    <location>
        <begin position="371"/>
        <end position="396"/>
    </location>
</feature>
<evidence type="ECO:0000256" key="2">
    <source>
        <dbReference type="SAM" id="Phobius"/>
    </source>
</evidence>
<reference evidence="4" key="1">
    <citation type="journal article" date="2019" name="Int. J. Syst. Evol. Microbiol.">
        <title>The Global Catalogue of Microorganisms (GCM) 10K type strain sequencing project: providing services to taxonomists for standard genome sequencing and annotation.</title>
        <authorList>
            <consortium name="The Broad Institute Genomics Platform"/>
            <consortium name="The Broad Institute Genome Sequencing Center for Infectious Disease"/>
            <person name="Wu L."/>
            <person name="Ma J."/>
        </authorList>
    </citation>
    <scope>NUCLEOTIDE SEQUENCE [LARGE SCALE GENOMIC DNA]</scope>
    <source>
        <strain evidence="4">CCUG 50347</strain>
    </source>
</reference>
<organism evidence="3 4">
    <name type="scientific">Actinomycetospora chibensis</name>
    <dbReference type="NCBI Taxonomy" id="663606"/>
    <lineage>
        <taxon>Bacteria</taxon>
        <taxon>Bacillati</taxon>
        <taxon>Actinomycetota</taxon>
        <taxon>Actinomycetes</taxon>
        <taxon>Pseudonocardiales</taxon>
        <taxon>Pseudonocardiaceae</taxon>
        <taxon>Actinomycetospora</taxon>
    </lineage>
</organism>
<dbReference type="Proteomes" id="UP001595909">
    <property type="component" value="Unassembled WGS sequence"/>
</dbReference>
<dbReference type="RefSeq" id="WP_345333026.1">
    <property type="nucleotide sequence ID" value="NZ_BAABHN010000069.1"/>
</dbReference>
<feature type="compositionally biased region" description="Acidic residues" evidence="1">
    <location>
        <begin position="345"/>
        <end position="356"/>
    </location>
</feature>
<feature type="transmembrane region" description="Helical" evidence="2">
    <location>
        <begin position="6"/>
        <end position="28"/>
    </location>
</feature>
<feature type="compositionally biased region" description="Pro residues" evidence="1">
    <location>
        <begin position="397"/>
        <end position="415"/>
    </location>
</feature>
<evidence type="ECO:0000256" key="1">
    <source>
        <dbReference type="SAM" id="MobiDB-lite"/>
    </source>
</evidence>
<keyword evidence="4" id="KW-1185">Reference proteome</keyword>
<feature type="transmembrane region" description="Helical" evidence="2">
    <location>
        <begin position="40"/>
        <end position="67"/>
    </location>
</feature>
<keyword evidence="2" id="KW-0472">Membrane</keyword>
<feature type="compositionally biased region" description="Basic and acidic residues" evidence="1">
    <location>
        <begin position="467"/>
        <end position="481"/>
    </location>
</feature>
<dbReference type="EMBL" id="JBHSIM010000069">
    <property type="protein sequence ID" value="MFC4836732.1"/>
    <property type="molecule type" value="Genomic_DNA"/>
</dbReference>
<protein>
    <submittedName>
        <fullName evidence="3">Uncharacterized protein</fullName>
    </submittedName>
</protein>
<feature type="region of interest" description="Disordered" evidence="1">
    <location>
        <begin position="145"/>
        <end position="500"/>
    </location>
</feature>
<evidence type="ECO:0000313" key="4">
    <source>
        <dbReference type="Proteomes" id="UP001595909"/>
    </source>
</evidence>
<feature type="transmembrane region" description="Helical" evidence="2">
    <location>
        <begin position="79"/>
        <end position="100"/>
    </location>
</feature>
<accession>A0ABV9RU61</accession>
<gene>
    <name evidence="3" type="ORF">ACFPEL_30315</name>
</gene>
<feature type="compositionally biased region" description="Pro residues" evidence="1">
    <location>
        <begin position="152"/>
        <end position="173"/>
    </location>
</feature>
<evidence type="ECO:0000313" key="3">
    <source>
        <dbReference type="EMBL" id="MFC4836732.1"/>
    </source>
</evidence>
<sequence length="500" mass="51603">MLDSGVRLAAAFLPVGVPVIVGLVLAVLRRRSLPTVSGPAILGLALQLVVVVVTTFLVAAASLQAFGLTPETLLPLSSALGFVVIVLQVLSWTLLLIALFRRLPTTEPATAAPAPVPAMEQDRTPTGRHALLDDRGAQVVAEEGTTFLPVGGPRPEPAPSSMPLPSMPLPSVPQPGSGRQGPGGPARGHSATGHPGPGRPMPGPPPARPTEEPALEEPAVTETFAAGPARDEPAPEAEDDERYPGYLQDAATNTPGDDGAAEDTEYPGYLEGVDDDEEPSDTGSIAAEQQEVPETAVFATAEPADELDEPDELPAEEDDVVADEATTEEQVEEEDPAQAPAVDEAAAEDPSDDTSDDPAGTNEASEPAEEPVTAGTATSVAAAAPTPGHYLGTPQRPRTPAPQTPAPQTPAPQTPAPQQAPQSPEPPASRQAPQSPEPPASRGGHPWFDPDGDAARRAAEQAEQAEQAEHAEHAEHAERTGQAEQIEQAGPPHASSTEGR</sequence>
<feature type="compositionally biased region" description="Pro residues" evidence="1">
    <location>
        <begin position="197"/>
        <end position="208"/>
    </location>
</feature>
<keyword evidence="2" id="KW-0812">Transmembrane</keyword>